<dbReference type="CDD" id="cd06558">
    <property type="entry name" value="crotonase-like"/>
    <property type="match status" value="1"/>
</dbReference>
<dbReference type="InterPro" id="IPR001753">
    <property type="entry name" value="Enoyl-CoA_hydra/iso"/>
</dbReference>
<dbReference type="PROSITE" id="PS00166">
    <property type="entry name" value="ENOYL_COA_HYDRATASE"/>
    <property type="match status" value="1"/>
</dbReference>
<dbReference type="Pfam" id="PF00378">
    <property type="entry name" value="ECH_1"/>
    <property type="match status" value="1"/>
</dbReference>
<evidence type="ECO:0000256" key="2">
    <source>
        <dbReference type="RuleBase" id="RU003707"/>
    </source>
</evidence>
<keyword evidence="3" id="KW-0413">Isomerase</keyword>
<comment type="similarity">
    <text evidence="1 2">Belongs to the enoyl-CoA hydratase/isomerase family.</text>
</comment>
<evidence type="ECO:0000313" key="4">
    <source>
        <dbReference type="Proteomes" id="UP000249165"/>
    </source>
</evidence>
<dbReference type="RefSeq" id="WP_009506853.1">
    <property type="nucleotide sequence ID" value="NZ_LIGL01000081.1"/>
</dbReference>
<evidence type="ECO:0000313" key="3">
    <source>
        <dbReference type="EMBL" id="RAK11316.1"/>
    </source>
</evidence>
<keyword evidence="4" id="KW-1185">Reference proteome</keyword>
<dbReference type="PANTHER" id="PTHR11941:SF54">
    <property type="entry name" value="ENOYL-COA HYDRATASE, MITOCHONDRIAL"/>
    <property type="match status" value="1"/>
</dbReference>
<dbReference type="GO" id="GO:0006635">
    <property type="term" value="P:fatty acid beta-oxidation"/>
    <property type="evidence" value="ECO:0007669"/>
    <property type="project" value="TreeGrafter"/>
</dbReference>
<reference evidence="3 4" key="1">
    <citation type="submission" date="2018-06" db="EMBL/GenBank/DDBJ databases">
        <title>Genomic Encyclopedia of Archaeal and Bacterial Type Strains, Phase II (KMG-II): from individual species to whole genera.</title>
        <authorList>
            <person name="Goeker M."/>
        </authorList>
    </citation>
    <scope>NUCLEOTIDE SEQUENCE [LARGE SCALE GENOMIC DNA]</scope>
    <source>
        <strain evidence="3 4">DSM 22011</strain>
    </source>
</reference>
<dbReference type="InterPro" id="IPR029045">
    <property type="entry name" value="ClpP/crotonase-like_dom_sf"/>
</dbReference>
<comment type="caution">
    <text evidence="3">The sequence shown here is derived from an EMBL/GenBank/DDBJ whole genome shotgun (WGS) entry which is preliminary data.</text>
</comment>
<dbReference type="InterPro" id="IPR018376">
    <property type="entry name" value="Enoyl-CoA_hyd/isom_CS"/>
</dbReference>
<gene>
    <name evidence="3" type="ORF">ATI53_104916</name>
</gene>
<organism evidence="3 4">
    <name type="scientific">Salipiger aestuarii</name>
    <dbReference type="NCBI Taxonomy" id="568098"/>
    <lineage>
        <taxon>Bacteria</taxon>
        <taxon>Pseudomonadati</taxon>
        <taxon>Pseudomonadota</taxon>
        <taxon>Alphaproteobacteria</taxon>
        <taxon>Rhodobacterales</taxon>
        <taxon>Roseobacteraceae</taxon>
        <taxon>Salipiger</taxon>
    </lineage>
</organism>
<dbReference type="PANTHER" id="PTHR11941">
    <property type="entry name" value="ENOYL-COA HYDRATASE-RELATED"/>
    <property type="match status" value="1"/>
</dbReference>
<name>A0A327XTN2_9RHOB</name>
<accession>A0A327XTN2</accession>
<dbReference type="Proteomes" id="UP000249165">
    <property type="component" value="Unassembled WGS sequence"/>
</dbReference>
<proteinExistence type="inferred from homology"/>
<dbReference type="EMBL" id="QLMG01000049">
    <property type="protein sequence ID" value="RAK11316.1"/>
    <property type="molecule type" value="Genomic_DNA"/>
</dbReference>
<dbReference type="GO" id="GO:0016853">
    <property type="term" value="F:isomerase activity"/>
    <property type="evidence" value="ECO:0007669"/>
    <property type="project" value="UniProtKB-KW"/>
</dbReference>
<dbReference type="Gene3D" id="3.90.226.10">
    <property type="entry name" value="2-enoyl-CoA Hydratase, Chain A, domain 1"/>
    <property type="match status" value="1"/>
</dbReference>
<protein>
    <submittedName>
        <fullName evidence="3">2-(1,2-epoxy-1,2-dihydrophenyl)acetyl-CoA isomerase</fullName>
    </submittedName>
</protein>
<evidence type="ECO:0000256" key="1">
    <source>
        <dbReference type="ARBA" id="ARBA00005254"/>
    </source>
</evidence>
<dbReference type="SUPFAM" id="SSF52096">
    <property type="entry name" value="ClpP/crotonase"/>
    <property type="match status" value="1"/>
</dbReference>
<dbReference type="OrthoDB" id="9781757at2"/>
<dbReference type="AlphaFoldDB" id="A0A327XTN2"/>
<sequence length="272" mass="29571">MTGSPQTLTYETRGRTGIITFTRPEVRHSLDIAMREEIAALLPGIRADRNLSALIVTGSGGAFCSGGDLKSLSEEERPVDVNRERIAKLHTWFTELANLELPVIAAVDGPAFGAGFNLALVADFVLATPRARFCAVFGRIGLVPDLGGFFLLPRIVGLARAKELVMTARSISATEAKEMGIVLEIHEPDTLLDAALAFAKRFDSSSRLAAGMAKVILNQALHTDQRALADMEAMAQTLCLASDYHKEAVQRFLDKKPLEFDWDKMSATDAVR</sequence>